<dbReference type="AlphaFoldDB" id="A0A1G2HL55"/>
<sequence>MLTKETNAKSIKDWLIEWGPIWLCAIFAFLIMVYGAIFKSKNSFEIYFSWSSGFFFLLSLPVYHTSFYLYKKRKYQNEKEKKTQHSKKLSTG</sequence>
<organism evidence="2 3">
    <name type="scientific">Candidatus Staskawiczbacteria bacterium RIFCSPHIGHO2_01_FULL_34_27</name>
    <dbReference type="NCBI Taxonomy" id="1802199"/>
    <lineage>
        <taxon>Bacteria</taxon>
        <taxon>Candidatus Staskawicziibacteriota</taxon>
    </lineage>
</organism>
<evidence type="ECO:0000313" key="2">
    <source>
        <dbReference type="EMBL" id="OGZ63216.1"/>
    </source>
</evidence>
<feature type="transmembrane region" description="Helical" evidence="1">
    <location>
        <begin position="21"/>
        <end position="38"/>
    </location>
</feature>
<name>A0A1G2HL55_9BACT</name>
<dbReference type="Proteomes" id="UP000178991">
    <property type="component" value="Unassembled WGS sequence"/>
</dbReference>
<evidence type="ECO:0000256" key="1">
    <source>
        <dbReference type="SAM" id="Phobius"/>
    </source>
</evidence>
<keyword evidence="1" id="KW-1133">Transmembrane helix</keyword>
<evidence type="ECO:0000313" key="3">
    <source>
        <dbReference type="Proteomes" id="UP000178991"/>
    </source>
</evidence>
<protein>
    <submittedName>
        <fullName evidence="2">Uncharacterized protein</fullName>
    </submittedName>
</protein>
<dbReference type="EMBL" id="MHOL01000004">
    <property type="protein sequence ID" value="OGZ63216.1"/>
    <property type="molecule type" value="Genomic_DNA"/>
</dbReference>
<proteinExistence type="predicted"/>
<reference evidence="2 3" key="1">
    <citation type="journal article" date="2016" name="Nat. Commun.">
        <title>Thousands of microbial genomes shed light on interconnected biogeochemical processes in an aquifer system.</title>
        <authorList>
            <person name="Anantharaman K."/>
            <person name="Brown C.T."/>
            <person name="Hug L.A."/>
            <person name="Sharon I."/>
            <person name="Castelle C.J."/>
            <person name="Probst A.J."/>
            <person name="Thomas B.C."/>
            <person name="Singh A."/>
            <person name="Wilkins M.J."/>
            <person name="Karaoz U."/>
            <person name="Brodie E.L."/>
            <person name="Williams K.H."/>
            <person name="Hubbard S.S."/>
            <person name="Banfield J.F."/>
        </authorList>
    </citation>
    <scope>NUCLEOTIDE SEQUENCE [LARGE SCALE GENOMIC DNA]</scope>
</reference>
<keyword evidence="1" id="KW-0472">Membrane</keyword>
<comment type="caution">
    <text evidence="2">The sequence shown here is derived from an EMBL/GenBank/DDBJ whole genome shotgun (WGS) entry which is preliminary data.</text>
</comment>
<accession>A0A1G2HL55</accession>
<feature type="transmembrane region" description="Helical" evidence="1">
    <location>
        <begin position="50"/>
        <end position="70"/>
    </location>
</feature>
<keyword evidence="1" id="KW-0812">Transmembrane</keyword>
<gene>
    <name evidence="2" type="ORF">A2639_02045</name>
</gene>